<organism evidence="2 3">
    <name type="scientific">Aliicoccus persicus</name>
    <dbReference type="NCBI Taxonomy" id="930138"/>
    <lineage>
        <taxon>Bacteria</taxon>
        <taxon>Bacillati</taxon>
        <taxon>Bacillota</taxon>
        <taxon>Bacilli</taxon>
        <taxon>Bacillales</taxon>
        <taxon>Staphylococcaceae</taxon>
        <taxon>Aliicoccus</taxon>
    </lineage>
</organism>
<dbReference type="Proteomes" id="UP000243605">
    <property type="component" value="Unassembled WGS sequence"/>
</dbReference>
<accession>A0A662Z4J7</accession>
<evidence type="ECO:0000313" key="3">
    <source>
        <dbReference type="Proteomes" id="UP000243605"/>
    </source>
</evidence>
<protein>
    <submittedName>
        <fullName evidence="2">Ribosome-associated protein YbcJ, S4-like RNA binding protein</fullName>
    </submittedName>
</protein>
<dbReference type="SUPFAM" id="SSF55174">
    <property type="entry name" value="Alpha-L RNA-binding motif"/>
    <property type="match status" value="1"/>
</dbReference>
<proteinExistence type="predicted"/>
<evidence type="ECO:0000313" key="2">
    <source>
        <dbReference type="EMBL" id="SEV92682.1"/>
    </source>
</evidence>
<dbReference type="GO" id="GO:0003723">
    <property type="term" value="F:RNA binding"/>
    <property type="evidence" value="ECO:0007669"/>
    <property type="project" value="UniProtKB-KW"/>
</dbReference>
<dbReference type="PROSITE" id="PS50889">
    <property type="entry name" value="S4"/>
    <property type="match status" value="1"/>
</dbReference>
<dbReference type="Pfam" id="PF13275">
    <property type="entry name" value="S4_2"/>
    <property type="match status" value="1"/>
</dbReference>
<dbReference type="RefSeq" id="WP_377910497.1">
    <property type="nucleotide sequence ID" value="NZ_FOIT01000002.1"/>
</dbReference>
<keyword evidence="3" id="KW-1185">Reference proteome</keyword>
<name>A0A662Z4J7_9STAP</name>
<dbReference type="AlphaFoldDB" id="A0A662Z4J7"/>
<sequence length="73" mass="8333">MSMKTIRFNSQITLGQFLKHEGIIGSGGEAKIFLREMPVLLNNEPENRRGKKLFHGDELDLGEHGLYKIEYDA</sequence>
<dbReference type="EMBL" id="FOIT01000002">
    <property type="protein sequence ID" value="SEV92682.1"/>
    <property type="molecule type" value="Genomic_DNA"/>
</dbReference>
<reference evidence="2 3" key="1">
    <citation type="submission" date="2016-10" db="EMBL/GenBank/DDBJ databases">
        <authorList>
            <person name="Varghese N."/>
            <person name="Submissions S."/>
        </authorList>
    </citation>
    <scope>NUCLEOTIDE SEQUENCE [LARGE SCALE GENOMIC DNA]</scope>
    <source>
        <strain evidence="2 3">IBRC-M10081</strain>
    </source>
</reference>
<dbReference type="InterPro" id="IPR036986">
    <property type="entry name" value="S4_RNA-bd_sf"/>
</dbReference>
<gene>
    <name evidence="2" type="ORF">SAMN05192557_0813</name>
</gene>
<dbReference type="Gene3D" id="3.10.290.10">
    <property type="entry name" value="RNA-binding S4 domain"/>
    <property type="match status" value="1"/>
</dbReference>
<keyword evidence="1" id="KW-0694">RNA-binding</keyword>
<evidence type="ECO:0000256" key="1">
    <source>
        <dbReference type="PROSITE-ProRule" id="PRU00182"/>
    </source>
</evidence>